<dbReference type="GO" id="GO:0016020">
    <property type="term" value="C:membrane"/>
    <property type="evidence" value="ECO:0007669"/>
    <property type="project" value="UniProtKB-SubCell"/>
</dbReference>
<keyword evidence="5" id="KW-0472">Membrane</keyword>
<comment type="catalytic activity">
    <reaction evidence="5">
        <text>glucuronate acceptor + UDP-alpha-D-glucuronate = acceptor beta-D-glucuronoside + UDP + H(+)</text>
        <dbReference type="Rhea" id="RHEA:21032"/>
        <dbReference type="ChEBI" id="CHEBI:15378"/>
        <dbReference type="ChEBI" id="CHEBI:58052"/>
        <dbReference type="ChEBI" id="CHEBI:58223"/>
        <dbReference type="ChEBI" id="CHEBI:132367"/>
        <dbReference type="ChEBI" id="CHEBI:132368"/>
        <dbReference type="EC" id="2.4.1.17"/>
    </reaction>
</comment>
<dbReference type="Gene3D" id="3.40.50.2000">
    <property type="entry name" value="Glycogen Phosphorylase B"/>
    <property type="match status" value="1"/>
</dbReference>
<dbReference type="EMBL" id="JADBJN010000003">
    <property type="protein sequence ID" value="KAG5673617.1"/>
    <property type="molecule type" value="Genomic_DNA"/>
</dbReference>
<evidence type="ECO:0000313" key="6">
    <source>
        <dbReference type="EMBL" id="KAG5673617.1"/>
    </source>
</evidence>
<dbReference type="InterPro" id="IPR035595">
    <property type="entry name" value="UDP_glycos_trans_CS"/>
</dbReference>
<dbReference type="InterPro" id="IPR050271">
    <property type="entry name" value="UDP-glycosyltransferase"/>
</dbReference>
<dbReference type="FunFam" id="3.40.50.2000:FF:000050">
    <property type="entry name" value="UDP-glucuronosyltransferase"/>
    <property type="match status" value="1"/>
</dbReference>
<dbReference type="SUPFAM" id="SSF53756">
    <property type="entry name" value="UDP-Glycosyltransferase/glycogen phosphorylase"/>
    <property type="match status" value="1"/>
</dbReference>
<gene>
    <name evidence="6" type="ORF">PVAND_003646</name>
</gene>
<evidence type="ECO:0000256" key="5">
    <source>
        <dbReference type="RuleBase" id="RU362059"/>
    </source>
</evidence>
<evidence type="ECO:0000256" key="3">
    <source>
        <dbReference type="ARBA" id="ARBA00022679"/>
    </source>
</evidence>
<name>A0A9J6BUP4_POLVA</name>
<keyword evidence="5" id="KW-1133">Transmembrane helix</keyword>
<dbReference type="PANTHER" id="PTHR48043:SF159">
    <property type="entry name" value="EG:EG0003.4 PROTEIN-RELATED"/>
    <property type="match status" value="1"/>
</dbReference>
<dbReference type="PANTHER" id="PTHR48043">
    <property type="entry name" value="EG:EG0003.4 PROTEIN-RELATED"/>
    <property type="match status" value="1"/>
</dbReference>
<comment type="similarity">
    <text evidence="1 4">Belongs to the UDP-glycosyltransferase family.</text>
</comment>
<evidence type="ECO:0000313" key="7">
    <source>
        <dbReference type="Proteomes" id="UP001107558"/>
    </source>
</evidence>
<comment type="caution">
    <text evidence="6">The sequence shown here is derived from an EMBL/GenBank/DDBJ whole genome shotgun (WGS) entry which is preliminary data.</text>
</comment>
<dbReference type="OrthoDB" id="5835829at2759"/>
<keyword evidence="7" id="KW-1185">Reference proteome</keyword>
<dbReference type="GO" id="GO:0015020">
    <property type="term" value="F:glucuronosyltransferase activity"/>
    <property type="evidence" value="ECO:0007669"/>
    <property type="project" value="UniProtKB-EC"/>
</dbReference>
<dbReference type="Pfam" id="PF00201">
    <property type="entry name" value="UDPGT"/>
    <property type="match status" value="1"/>
</dbReference>
<sequence>MLFIKVFGKLKQKVIWRYSNETLPNNPGNIKISSWLPQRDILAPQNIKLFITHGGLLGTTEAVVEGVPILGIPVFGDQKMNMAKASARGYGIKLVYKELNERNFAEAIEELLNNPTYKETAVKVSKMFNDRPMTPQEAVVYWTEYAVRHQGAPHLIAQATKMNFISLNLIDVYFVLSIGFLLILYLNFVFLRKMLRKIFKVVKSKKE</sequence>
<keyword evidence="5" id="KW-0812">Transmembrane</keyword>
<keyword evidence="3 4" id="KW-0808">Transferase</keyword>
<dbReference type="AlphaFoldDB" id="A0A9J6BUP4"/>
<organism evidence="6 7">
    <name type="scientific">Polypedilum vanderplanki</name>
    <name type="common">Sleeping chironomid midge</name>
    <dbReference type="NCBI Taxonomy" id="319348"/>
    <lineage>
        <taxon>Eukaryota</taxon>
        <taxon>Metazoa</taxon>
        <taxon>Ecdysozoa</taxon>
        <taxon>Arthropoda</taxon>
        <taxon>Hexapoda</taxon>
        <taxon>Insecta</taxon>
        <taxon>Pterygota</taxon>
        <taxon>Neoptera</taxon>
        <taxon>Endopterygota</taxon>
        <taxon>Diptera</taxon>
        <taxon>Nematocera</taxon>
        <taxon>Chironomoidea</taxon>
        <taxon>Chironomidae</taxon>
        <taxon>Chironominae</taxon>
        <taxon>Polypedilum</taxon>
        <taxon>Polypedilum</taxon>
    </lineage>
</organism>
<dbReference type="CDD" id="cd03784">
    <property type="entry name" value="GT1_Gtf-like"/>
    <property type="match status" value="1"/>
</dbReference>
<feature type="transmembrane region" description="Helical" evidence="5">
    <location>
        <begin position="172"/>
        <end position="191"/>
    </location>
</feature>
<dbReference type="PROSITE" id="PS00375">
    <property type="entry name" value="UDPGT"/>
    <property type="match status" value="1"/>
</dbReference>
<dbReference type="Proteomes" id="UP001107558">
    <property type="component" value="Chromosome 3"/>
</dbReference>
<comment type="subcellular location">
    <subcellularLocation>
        <location evidence="5">Membrane</location>
        <topology evidence="5">Single-pass membrane protein</topology>
    </subcellularLocation>
</comment>
<dbReference type="EC" id="2.4.1.17" evidence="5"/>
<proteinExistence type="inferred from homology"/>
<dbReference type="InterPro" id="IPR002213">
    <property type="entry name" value="UDP_glucos_trans"/>
</dbReference>
<accession>A0A9J6BUP4</accession>
<protein>
    <recommendedName>
        <fullName evidence="5">UDP-glucuronosyltransferase</fullName>
        <ecNumber evidence="5">2.4.1.17</ecNumber>
    </recommendedName>
</protein>
<evidence type="ECO:0000256" key="2">
    <source>
        <dbReference type="ARBA" id="ARBA00022676"/>
    </source>
</evidence>
<reference evidence="6" key="1">
    <citation type="submission" date="2021-03" db="EMBL/GenBank/DDBJ databases">
        <title>Chromosome level genome of the anhydrobiotic midge Polypedilum vanderplanki.</title>
        <authorList>
            <person name="Yoshida Y."/>
            <person name="Kikawada T."/>
            <person name="Gusev O."/>
        </authorList>
    </citation>
    <scope>NUCLEOTIDE SEQUENCE</scope>
    <source>
        <strain evidence="6">NIAS01</strain>
        <tissue evidence="6">Whole body or cell culture</tissue>
    </source>
</reference>
<keyword evidence="2 4" id="KW-0328">Glycosyltransferase</keyword>
<evidence type="ECO:0000256" key="1">
    <source>
        <dbReference type="ARBA" id="ARBA00009995"/>
    </source>
</evidence>
<evidence type="ECO:0000256" key="4">
    <source>
        <dbReference type="RuleBase" id="RU003718"/>
    </source>
</evidence>